<dbReference type="InterPro" id="IPR050471">
    <property type="entry name" value="AB_hydrolase"/>
</dbReference>
<accession>A0A1V8SSN4</accession>
<comment type="caution">
    <text evidence="2">The sequence shown here is derived from an EMBL/GenBank/DDBJ whole genome shotgun (WGS) entry which is preliminary data.</text>
</comment>
<organism evidence="2 3">
    <name type="scientific">Cryoendolithus antarcticus</name>
    <dbReference type="NCBI Taxonomy" id="1507870"/>
    <lineage>
        <taxon>Eukaryota</taxon>
        <taxon>Fungi</taxon>
        <taxon>Dikarya</taxon>
        <taxon>Ascomycota</taxon>
        <taxon>Pezizomycotina</taxon>
        <taxon>Dothideomycetes</taxon>
        <taxon>Dothideomycetidae</taxon>
        <taxon>Cladosporiales</taxon>
        <taxon>Cladosporiaceae</taxon>
        <taxon>Cryoendolithus</taxon>
    </lineage>
</organism>
<name>A0A1V8SSN4_9PEZI</name>
<dbReference type="InParanoid" id="A0A1V8SSN4"/>
<dbReference type="InterPro" id="IPR000073">
    <property type="entry name" value="AB_hydrolase_1"/>
</dbReference>
<reference evidence="3" key="1">
    <citation type="submission" date="2017-03" db="EMBL/GenBank/DDBJ databases">
        <title>Genomes of endolithic fungi from Antarctica.</title>
        <authorList>
            <person name="Coleine C."/>
            <person name="Masonjones S."/>
            <person name="Stajich J.E."/>
        </authorList>
    </citation>
    <scope>NUCLEOTIDE SEQUENCE [LARGE SCALE GENOMIC DNA]</scope>
    <source>
        <strain evidence="3">CCFEE 5527</strain>
    </source>
</reference>
<dbReference type="InterPro" id="IPR029058">
    <property type="entry name" value="AB_hydrolase_fold"/>
</dbReference>
<dbReference type="STRING" id="1507870.A0A1V8SSN4"/>
<evidence type="ECO:0000259" key="1">
    <source>
        <dbReference type="Pfam" id="PF12697"/>
    </source>
</evidence>
<evidence type="ECO:0000313" key="3">
    <source>
        <dbReference type="Proteomes" id="UP000192596"/>
    </source>
</evidence>
<dbReference type="EMBL" id="NAJO01000028">
    <property type="protein sequence ID" value="OQO02197.1"/>
    <property type="molecule type" value="Genomic_DNA"/>
</dbReference>
<protein>
    <recommendedName>
        <fullName evidence="1">AB hydrolase-1 domain-containing protein</fullName>
    </recommendedName>
</protein>
<keyword evidence="3" id="KW-1185">Reference proteome</keyword>
<dbReference type="Proteomes" id="UP000192596">
    <property type="component" value="Unassembled WGS sequence"/>
</dbReference>
<proteinExistence type="predicted"/>
<sequence>MLVTHENTWESDTVADLIDIGAHKLFISTSGPPRPRGEPVVLFFTGAGGSVATVCRLQRLLSEHFRVYFHDCGGYDRSGRNPNGSLDAQNGASDLQTLLRIIGVAPQYVLMGHSHGGIAARAFMELYRDIPDAIVGLVLADCGTELAHQPKLPPASLDAVGKDVDLGELTHLREASQLTDAEWNTAMEAVERTAKQIEKSEEIHRSAAVLAWSQQCSRHALDPWPVSVIRCNMAKDFRMIFDEGVKRGQGTVQEQMDAVDFLEMFRTYDDDVRSIQLRLSSCNRYVVFEDAGHDDLFRRPEKYVDEVRWVMVEIRKLAKRQSSALMVR</sequence>
<evidence type="ECO:0000313" key="2">
    <source>
        <dbReference type="EMBL" id="OQO02197.1"/>
    </source>
</evidence>
<dbReference type="AlphaFoldDB" id="A0A1V8SSN4"/>
<dbReference type="SUPFAM" id="SSF53474">
    <property type="entry name" value="alpha/beta-Hydrolases"/>
    <property type="match status" value="1"/>
</dbReference>
<dbReference type="OrthoDB" id="294702at2759"/>
<dbReference type="Pfam" id="PF12697">
    <property type="entry name" value="Abhydrolase_6"/>
    <property type="match status" value="1"/>
</dbReference>
<feature type="domain" description="AB hydrolase-1" evidence="1">
    <location>
        <begin position="42"/>
        <end position="305"/>
    </location>
</feature>
<dbReference type="PANTHER" id="PTHR43433:SF5">
    <property type="entry name" value="AB HYDROLASE-1 DOMAIN-CONTAINING PROTEIN"/>
    <property type="match status" value="1"/>
</dbReference>
<dbReference type="Gene3D" id="3.40.50.1820">
    <property type="entry name" value="alpha/beta hydrolase"/>
    <property type="match status" value="1"/>
</dbReference>
<gene>
    <name evidence="2" type="ORF">B0A48_11750</name>
</gene>
<dbReference type="PANTHER" id="PTHR43433">
    <property type="entry name" value="HYDROLASE, ALPHA/BETA FOLD FAMILY PROTEIN"/>
    <property type="match status" value="1"/>
</dbReference>